<dbReference type="InterPro" id="IPR050327">
    <property type="entry name" value="Proton-linked_MCT"/>
</dbReference>
<dbReference type="InterPro" id="IPR011701">
    <property type="entry name" value="MFS"/>
</dbReference>
<dbReference type="RefSeq" id="XP_053025162.1">
    <property type="nucleotide sequence ID" value="XM_053161190.1"/>
</dbReference>
<proteinExistence type="inferred from homology"/>
<reference evidence="4" key="1">
    <citation type="submission" date="2022-10" db="EMBL/GenBank/DDBJ databases">
        <title>Puccinia triticina Genome sequencing and assembly.</title>
        <authorList>
            <person name="Li C."/>
        </authorList>
    </citation>
    <scope>NUCLEOTIDE SEQUENCE</scope>
    <source>
        <strain evidence="4">Pt15</strain>
    </source>
</reference>
<dbReference type="SUPFAM" id="SSF103473">
    <property type="entry name" value="MFS general substrate transporter"/>
    <property type="match status" value="1"/>
</dbReference>
<evidence type="ECO:0008006" key="6">
    <source>
        <dbReference type="Google" id="ProtNLM"/>
    </source>
</evidence>
<dbReference type="InterPro" id="IPR036259">
    <property type="entry name" value="MFS_trans_sf"/>
</dbReference>
<evidence type="ECO:0000313" key="4">
    <source>
        <dbReference type="EMBL" id="WAQ89607.1"/>
    </source>
</evidence>
<sequence>MSHQGSKLPIFNKSKSSDNLETVDTSWHDPPVDKGRCALQYLGFATSFGVLLNFYQDDPRSPIKSDPDAKAILTLVGTVNTGIMSTTAPLVSFWIAKKPGIRRPMMYSGLLVCTLSLFLSAYATSAFHILLSQGIGYGFGGCALYFSALSHLPEWFEVRRGLANGVVVTGTGLGGFVFPLLLDSLLAKYNAKFALQVIVSGYSYFERSVGKT</sequence>
<feature type="transmembrane region" description="Helical" evidence="3">
    <location>
        <begin position="105"/>
        <end position="123"/>
    </location>
</feature>
<dbReference type="Gene3D" id="1.20.1250.20">
    <property type="entry name" value="MFS general substrate transporter like domains"/>
    <property type="match status" value="1"/>
</dbReference>
<comment type="subcellular location">
    <subcellularLocation>
        <location evidence="1">Membrane</location>
        <topology evidence="1">Multi-pass membrane protein</topology>
    </subcellularLocation>
</comment>
<evidence type="ECO:0000256" key="3">
    <source>
        <dbReference type="SAM" id="Phobius"/>
    </source>
</evidence>
<feature type="transmembrane region" description="Helical" evidence="3">
    <location>
        <begin position="161"/>
        <end position="182"/>
    </location>
</feature>
<keyword evidence="3" id="KW-0472">Membrane</keyword>
<name>A0ABY7D3W1_9BASI</name>
<dbReference type="Proteomes" id="UP001164743">
    <property type="component" value="Chromosome 11A"/>
</dbReference>
<keyword evidence="3" id="KW-1133">Transmembrane helix</keyword>
<dbReference type="EMBL" id="CP110431">
    <property type="protein sequence ID" value="WAQ89607.1"/>
    <property type="molecule type" value="Genomic_DNA"/>
</dbReference>
<dbReference type="PANTHER" id="PTHR11360">
    <property type="entry name" value="MONOCARBOXYLATE TRANSPORTER"/>
    <property type="match status" value="1"/>
</dbReference>
<feature type="transmembrane region" description="Helical" evidence="3">
    <location>
        <begin position="129"/>
        <end position="149"/>
    </location>
</feature>
<protein>
    <recommendedName>
        <fullName evidence="6">Major facilitator superfamily (MFS) profile domain-containing protein</fullName>
    </recommendedName>
</protein>
<organism evidence="4 5">
    <name type="scientific">Puccinia triticina</name>
    <dbReference type="NCBI Taxonomy" id="208348"/>
    <lineage>
        <taxon>Eukaryota</taxon>
        <taxon>Fungi</taxon>
        <taxon>Dikarya</taxon>
        <taxon>Basidiomycota</taxon>
        <taxon>Pucciniomycotina</taxon>
        <taxon>Pucciniomycetes</taxon>
        <taxon>Pucciniales</taxon>
        <taxon>Pucciniaceae</taxon>
        <taxon>Puccinia</taxon>
    </lineage>
</organism>
<accession>A0ABY7D3W1</accession>
<gene>
    <name evidence="4" type="ORF">PtA15_11A297</name>
</gene>
<keyword evidence="5" id="KW-1185">Reference proteome</keyword>
<keyword evidence="3" id="KW-0812">Transmembrane</keyword>
<evidence type="ECO:0000256" key="2">
    <source>
        <dbReference type="ARBA" id="ARBA00006727"/>
    </source>
</evidence>
<evidence type="ECO:0000256" key="1">
    <source>
        <dbReference type="ARBA" id="ARBA00004141"/>
    </source>
</evidence>
<evidence type="ECO:0000313" key="5">
    <source>
        <dbReference type="Proteomes" id="UP001164743"/>
    </source>
</evidence>
<comment type="similarity">
    <text evidence="2">Belongs to the major facilitator superfamily. Monocarboxylate porter (TC 2.A.1.13) family.</text>
</comment>
<dbReference type="Pfam" id="PF07690">
    <property type="entry name" value="MFS_1"/>
    <property type="match status" value="1"/>
</dbReference>
<dbReference type="GeneID" id="77802085"/>
<feature type="transmembrane region" description="Helical" evidence="3">
    <location>
        <begin position="75"/>
        <end position="96"/>
    </location>
</feature>
<dbReference type="PANTHER" id="PTHR11360:SF287">
    <property type="entry name" value="MFS MONOCARBOXYLATE TRANSPORTER"/>
    <property type="match status" value="1"/>
</dbReference>